<dbReference type="GO" id="GO:0006508">
    <property type="term" value="P:proteolysis"/>
    <property type="evidence" value="ECO:0007669"/>
    <property type="project" value="UniProtKB-KW"/>
</dbReference>
<keyword evidence="2 7" id="KW-0121">Carboxypeptidase</keyword>
<comment type="similarity">
    <text evidence="1 7">Belongs to the peptidase S10 family.</text>
</comment>
<accession>A0A0H5RDL2</accession>
<evidence type="ECO:0000256" key="1">
    <source>
        <dbReference type="ARBA" id="ARBA00009431"/>
    </source>
</evidence>
<dbReference type="InterPro" id="IPR033124">
    <property type="entry name" value="Ser_caboxypep_his_AS"/>
</dbReference>
<evidence type="ECO:0000256" key="2">
    <source>
        <dbReference type="ARBA" id="ARBA00022645"/>
    </source>
</evidence>
<dbReference type="PROSITE" id="PS00560">
    <property type="entry name" value="CARBOXYPEPT_SER_HIS"/>
    <property type="match status" value="1"/>
</dbReference>
<dbReference type="PANTHER" id="PTHR11802:SF3">
    <property type="entry name" value="RETINOID-INDUCIBLE SERINE CARBOXYPEPTIDASE"/>
    <property type="match status" value="1"/>
</dbReference>
<evidence type="ECO:0000256" key="6">
    <source>
        <dbReference type="ARBA" id="ARBA00023180"/>
    </source>
</evidence>
<dbReference type="SUPFAM" id="SSF53474">
    <property type="entry name" value="alpha/beta-Hydrolases"/>
    <property type="match status" value="1"/>
</dbReference>
<dbReference type="EC" id="3.4.16.-" evidence="7"/>
<dbReference type="InterPro" id="IPR029058">
    <property type="entry name" value="AB_hydrolase_fold"/>
</dbReference>
<dbReference type="PROSITE" id="PS00131">
    <property type="entry name" value="CARBOXYPEPT_SER_SER"/>
    <property type="match status" value="1"/>
</dbReference>
<keyword evidence="5 7" id="KW-0378">Hydrolase</keyword>
<proteinExistence type="inferred from homology"/>
<feature type="non-terminal residue" evidence="8">
    <location>
        <position position="1"/>
    </location>
</feature>
<dbReference type="GO" id="GO:0004185">
    <property type="term" value="F:serine-type carboxypeptidase activity"/>
    <property type="evidence" value="ECO:0007669"/>
    <property type="project" value="UniProtKB-UniRule"/>
</dbReference>
<name>A0A0H5RDL2_9EUKA</name>
<dbReference type="Gene3D" id="3.40.50.1820">
    <property type="entry name" value="alpha/beta hydrolase"/>
    <property type="match status" value="1"/>
</dbReference>
<dbReference type="PANTHER" id="PTHR11802">
    <property type="entry name" value="SERINE PROTEASE FAMILY S10 SERINE CARBOXYPEPTIDASE"/>
    <property type="match status" value="1"/>
</dbReference>
<dbReference type="PRINTS" id="PR00724">
    <property type="entry name" value="CRBOXYPTASEC"/>
</dbReference>
<evidence type="ECO:0000313" key="8">
    <source>
        <dbReference type="EMBL" id="CRZ12103.1"/>
    </source>
</evidence>
<keyword evidence="3 7" id="KW-0645">Protease</keyword>
<dbReference type="AlphaFoldDB" id="A0A0H5RDL2"/>
<evidence type="ECO:0000256" key="3">
    <source>
        <dbReference type="ARBA" id="ARBA00022670"/>
    </source>
</evidence>
<protein>
    <recommendedName>
        <fullName evidence="7">Carboxypeptidase</fullName>
        <ecNumber evidence="7">3.4.16.-</ecNumber>
    </recommendedName>
</protein>
<dbReference type="Pfam" id="PF00450">
    <property type="entry name" value="Peptidase_S10"/>
    <property type="match status" value="1"/>
</dbReference>
<sequence length="440" mass="50235">YFSGNRHRRPVTVTNPTRNCEDIMAQVTYLPGFGVPHHPQYSGFITVEDYTQSNLFFWLFQSSNSDIPLKRTPLVIWLQGGPGSSSLYGLFAENIGPYTVDEQLNLSSNPYSWHQHAHLMFVDYPVGTGFSYTNDPNRYVRNDKEGAQDFIRFLTLFYKKFPEYQACDLFLTGESYAGKYIPTIAYHIIKWNEQANGEDAMINLEGIALCGPWTHPEAQIPGYTDHAHHHGLLNAEQKRKADRLMEKVMELMEKGRMLESTQAWDQVAEFIYGSGGSFSPYDVRDFSGQADLPLPFDKWLTLPEVRQALHVGDKIFNEDDGKSVFDALRADDMVSSLQYLQEVVRHSRVLLFNGQFDWICNYIGVETMLEGYLEWDGQREYLNGENVEWKVDGTVAGYVRSGSSLTHVLVMNAGHMVPADQPSHAFDMIKRFLNDLPFVS</sequence>
<evidence type="ECO:0000256" key="4">
    <source>
        <dbReference type="ARBA" id="ARBA00022729"/>
    </source>
</evidence>
<dbReference type="InterPro" id="IPR001563">
    <property type="entry name" value="Peptidase_S10"/>
</dbReference>
<keyword evidence="6" id="KW-0325">Glycoprotein</keyword>
<evidence type="ECO:0000256" key="7">
    <source>
        <dbReference type="RuleBase" id="RU361156"/>
    </source>
</evidence>
<organism evidence="8">
    <name type="scientific">Spongospora subterranea</name>
    <dbReference type="NCBI Taxonomy" id="70186"/>
    <lineage>
        <taxon>Eukaryota</taxon>
        <taxon>Sar</taxon>
        <taxon>Rhizaria</taxon>
        <taxon>Endomyxa</taxon>
        <taxon>Phytomyxea</taxon>
        <taxon>Plasmodiophorida</taxon>
        <taxon>Plasmodiophoridae</taxon>
        <taxon>Spongospora</taxon>
    </lineage>
</organism>
<keyword evidence="4" id="KW-0732">Signal</keyword>
<evidence type="ECO:0000256" key="5">
    <source>
        <dbReference type="ARBA" id="ARBA00022801"/>
    </source>
</evidence>
<dbReference type="EMBL" id="HACM01011661">
    <property type="protein sequence ID" value="CRZ12103.1"/>
    <property type="molecule type" value="Transcribed_RNA"/>
</dbReference>
<dbReference type="InterPro" id="IPR018202">
    <property type="entry name" value="Ser_caboxypep_ser_AS"/>
</dbReference>
<reference evidence="8" key="1">
    <citation type="submission" date="2015-04" db="EMBL/GenBank/DDBJ databases">
        <title>The genome sequence of the plant pathogenic Rhizarian Plasmodiophora brassicae reveals insights in its biotrophic life cycle and the origin of chitin synthesis.</title>
        <authorList>
            <person name="Schwelm A."/>
            <person name="Fogelqvist J."/>
            <person name="Knaust A."/>
            <person name="Julke S."/>
            <person name="Lilja T."/>
            <person name="Dhandapani V."/>
            <person name="Bonilla-Rosso G."/>
            <person name="Karlsson M."/>
            <person name="Shevchenko A."/>
            <person name="Choi S.R."/>
            <person name="Kim H.G."/>
            <person name="Park J.Y."/>
            <person name="Lim Y.P."/>
            <person name="Ludwig-Muller J."/>
            <person name="Dixelius C."/>
        </authorList>
    </citation>
    <scope>NUCLEOTIDE SEQUENCE</scope>
    <source>
        <tissue evidence="8">Potato root galls</tissue>
    </source>
</reference>